<dbReference type="SUPFAM" id="SSF46894">
    <property type="entry name" value="C-terminal effector domain of the bipartite response regulators"/>
    <property type="match status" value="1"/>
</dbReference>
<dbReference type="PANTHER" id="PTHR44688">
    <property type="entry name" value="DNA-BINDING TRANSCRIPTIONAL ACTIVATOR DEVR_DOSR"/>
    <property type="match status" value="1"/>
</dbReference>
<dbReference type="EMBL" id="LT629734">
    <property type="protein sequence ID" value="SDS45748.1"/>
    <property type="molecule type" value="Genomic_DNA"/>
</dbReference>
<proteinExistence type="predicted"/>
<dbReference type="Gene3D" id="1.10.10.10">
    <property type="entry name" value="Winged helix-like DNA-binding domain superfamily/Winged helix DNA-binding domain"/>
    <property type="match status" value="1"/>
</dbReference>
<dbReference type="PRINTS" id="PR00038">
    <property type="entry name" value="HTHLUXR"/>
</dbReference>
<dbReference type="STRING" id="684552.SAMN04489719_2365"/>
<keyword evidence="3" id="KW-0804">Transcription</keyword>
<dbReference type="Proteomes" id="UP000199649">
    <property type="component" value="Chromosome I"/>
</dbReference>
<keyword evidence="5" id="KW-0812">Transmembrane</keyword>
<name>A0A1H1SD63_9MICO</name>
<dbReference type="GO" id="GO:0003677">
    <property type="term" value="F:DNA binding"/>
    <property type="evidence" value="ECO:0007669"/>
    <property type="project" value="UniProtKB-KW"/>
</dbReference>
<evidence type="ECO:0000256" key="2">
    <source>
        <dbReference type="ARBA" id="ARBA00023125"/>
    </source>
</evidence>
<evidence type="ECO:0000259" key="6">
    <source>
        <dbReference type="PROSITE" id="PS50043"/>
    </source>
</evidence>
<dbReference type="PROSITE" id="PS50043">
    <property type="entry name" value="HTH_LUXR_2"/>
    <property type="match status" value="1"/>
</dbReference>
<dbReference type="GO" id="GO:0006355">
    <property type="term" value="P:regulation of DNA-templated transcription"/>
    <property type="evidence" value="ECO:0007669"/>
    <property type="project" value="InterPro"/>
</dbReference>
<feature type="region of interest" description="Disordered" evidence="4">
    <location>
        <begin position="355"/>
        <end position="375"/>
    </location>
</feature>
<feature type="transmembrane region" description="Helical" evidence="5">
    <location>
        <begin position="130"/>
        <end position="149"/>
    </location>
</feature>
<reference evidence="8" key="1">
    <citation type="submission" date="2016-10" db="EMBL/GenBank/DDBJ databases">
        <authorList>
            <person name="Varghese N."/>
            <person name="Submissions S."/>
        </authorList>
    </citation>
    <scope>NUCLEOTIDE SEQUENCE [LARGE SCALE GENOMIC DNA]</scope>
    <source>
        <strain evidence="8">DSM 22965</strain>
    </source>
</reference>
<evidence type="ECO:0000256" key="3">
    <source>
        <dbReference type="ARBA" id="ARBA00023163"/>
    </source>
</evidence>
<feature type="transmembrane region" description="Helical" evidence="5">
    <location>
        <begin position="97"/>
        <end position="118"/>
    </location>
</feature>
<dbReference type="Pfam" id="PF00196">
    <property type="entry name" value="GerE"/>
    <property type="match status" value="1"/>
</dbReference>
<feature type="transmembrane region" description="Helical" evidence="5">
    <location>
        <begin position="39"/>
        <end position="57"/>
    </location>
</feature>
<dbReference type="PANTHER" id="PTHR44688:SF16">
    <property type="entry name" value="DNA-BINDING TRANSCRIPTIONAL ACTIVATOR DEVR_DOSR"/>
    <property type="match status" value="1"/>
</dbReference>
<feature type="transmembrane region" description="Helical" evidence="5">
    <location>
        <begin position="12"/>
        <end position="33"/>
    </location>
</feature>
<evidence type="ECO:0000313" key="8">
    <source>
        <dbReference type="Proteomes" id="UP000199649"/>
    </source>
</evidence>
<organism evidence="7 8">
    <name type="scientific">Agrococcus carbonis</name>
    <dbReference type="NCBI Taxonomy" id="684552"/>
    <lineage>
        <taxon>Bacteria</taxon>
        <taxon>Bacillati</taxon>
        <taxon>Actinomycetota</taxon>
        <taxon>Actinomycetes</taxon>
        <taxon>Micrococcales</taxon>
        <taxon>Microbacteriaceae</taxon>
        <taxon>Agrococcus</taxon>
    </lineage>
</organism>
<dbReference type="RefSeq" id="WP_231945490.1">
    <property type="nucleotide sequence ID" value="NZ_LT629734.1"/>
</dbReference>
<sequence length="375" mass="37931">MAAPPSSRSMSGARVAGVAAAVIASAAVLLAPAVVVVDALPVLLVPWMLVVTGAVATRWRASGFVCACLLAIGAAQLVALALSAVALSVQQGSVPSVLHALSQAVFGASFALLVPLAAGYPGPRAPRWTWSLVVAPLLLALAAALSGPSPAVLGGTPLPPVAAVLPPTLAAWGAAIFALPLAATAVGVARWILGDRDLRVRLQLPLAALAVLASVVLLGAVTPAASRVVTDALFFVTAPLLPIALAAGSRSRGEPDAERIRRDLADIAARVDALGSRLEPVAPPPDAARALLASLTPRERAVLERVAQGRSNAAISSELHLSVSAVEKHVGAVFAKLGIPASPDLHRRVAAATAWHRGTAGEERPSARKADEAVD</sequence>
<evidence type="ECO:0000313" key="7">
    <source>
        <dbReference type="EMBL" id="SDS45748.1"/>
    </source>
</evidence>
<keyword evidence="5" id="KW-0472">Membrane</keyword>
<dbReference type="InterPro" id="IPR036388">
    <property type="entry name" value="WH-like_DNA-bd_sf"/>
</dbReference>
<feature type="transmembrane region" description="Helical" evidence="5">
    <location>
        <begin position="204"/>
        <end position="226"/>
    </location>
</feature>
<evidence type="ECO:0000256" key="5">
    <source>
        <dbReference type="SAM" id="Phobius"/>
    </source>
</evidence>
<dbReference type="InterPro" id="IPR016032">
    <property type="entry name" value="Sig_transdc_resp-reg_C-effctor"/>
</dbReference>
<keyword evidence="5" id="KW-1133">Transmembrane helix</keyword>
<feature type="transmembrane region" description="Helical" evidence="5">
    <location>
        <begin position="64"/>
        <end position="85"/>
    </location>
</feature>
<feature type="transmembrane region" description="Helical" evidence="5">
    <location>
        <begin position="232"/>
        <end position="249"/>
    </location>
</feature>
<feature type="domain" description="HTH luxR-type" evidence="6">
    <location>
        <begin position="288"/>
        <end position="358"/>
    </location>
</feature>
<protein>
    <submittedName>
        <fullName evidence="7">Regulatory protein, luxR family</fullName>
    </submittedName>
</protein>
<keyword evidence="8" id="KW-1185">Reference proteome</keyword>
<accession>A0A1H1SD63</accession>
<keyword evidence="2" id="KW-0238">DNA-binding</keyword>
<feature type="compositionally biased region" description="Basic and acidic residues" evidence="4">
    <location>
        <begin position="359"/>
        <end position="375"/>
    </location>
</feature>
<keyword evidence="1" id="KW-0805">Transcription regulation</keyword>
<evidence type="ECO:0000256" key="4">
    <source>
        <dbReference type="SAM" id="MobiDB-lite"/>
    </source>
</evidence>
<evidence type="ECO:0000256" key="1">
    <source>
        <dbReference type="ARBA" id="ARBA00023015"/>
    </source>
</evidence>
<feature type="transmembrane region" description="Helical" evidence="5">
    <location>
        <begin position="169"/>
        <end position="192"/>
    </location>
</feature>
<dbReference type="InterPro" id="IPR000792">
    <property type="entry name" value="Tscrpt_reg_LuxR_C"/>
</dbReference>
<gene>
    <name evidence="7" type="ORF">SAMN04489719_2365</name>
</gene>
<dbReference type="SMART" id="SM00421">
    <property type="entry name" value="HTH_LUXR"/>
    <property type="match status" value="1"/>
</dbReference>
<dbReference type="CDD" id="cd06170">
    <property type="entry name" value="LuxR_C_like"/>
    <property type="match status" value="1"/>
</dbReference>
<dbReference type="AlphaFoldDB" id="A0A1H1SD63"/>